<dbReference type="AlphaFoldDB" id="A0A239L5P4"/>
<protein>
    <submittedName>
        <fullName evidence="2">Protein N-acetyltransferase, RimJ/RimL family</fullName>
    </submittedName>
</protein>
<dbReference type="InterPro" id="IPR000182">
    <property type="entry name" value="GNAT_dom"/>
</dbReference>
<evidence type="ECO:0000313" key="3">
    <source>
        <dbReference type="Proteomes" id="UP000198393"/>
    </source>
</evidence>
<accession>A0A239L5P4</accession>
<sequence length="197" mass="22153">MEKRLLLKNRQPKRKSKLKAQGIGSFFIARSMQIKTERLYLREATLGDASFFFELMNSAEWIKYIGDRGIKSRDDAKTYVNGLIEGYKSNGFGLYVLTADGVPVGVCGLLKRTYLDHPDLGFALLPEYTGKGYIQEAGAAVLNMAFKKLQLSKVLAITSKENFASQSTLEKLGFEKVRLIKNPEGEEVLLYEKLKVV</sequence>
<dbReference type="PANTHER" id="PTHR43792:SF1">
    <property type="entry name" value="N-ACETYLTRANSFERASE DOMAIN-CONTAINING PROTEIN"/>
    <property type="match status" value="1"/>
</dbReference>
<feature type="domain" description="N-acetyltransferase" evidence="1">
    <location>
        <begin position="39"/>
        <end position="195"/>
    </location>
</feature>
<dbReference type="Gene3D" id="3.40.630.30">
    <property type="match status" value="1"/>
</dbReference>
<evidence type="ECO:0000259" key="1">
    <source>
        <dbReference type="PROSITE" id="PS51186"/>
    </source>
</evidence>
<dbReference type="Proteomes" id="UP000198393">
    <property type="component" value="Unassembled WGS sequence"/>
</dbReference>
<gene>
    <name evidence="2" type="ORF">SAMN05421640_2956</name>
</gene>
<dbReference type="PANTHER" id="PTHR43792">
    <property type="entry name" value="GNAT FAMILY, PUTATIVE (AFU_ORTHOLOGUE AFUA_3G00765)-RELATED-RELATED"/>
    <property type="match status" value="1"/>
</dbReference>
<name>A0A239L5P4_EKHLU</name>
<evidence type="ECO:0000313" key="2">
    <source>
        <dbReference type="EMBL" id="SNT25133.1"/>
    </source>
</evidence>
<dbReference type="PROSITE" id="PS51186">
    <property type="entry name" value="GNAT"/>
    <property type="match status" value="1"/>
</dbReference>
<organism evidence="2 3">
    <name type="scientific">Ekhidna lutea</name>
    <dbReference type="NCBI Taxonomy" id="447679"/>
    <lineage>
        <taxon>Bacteria</taxon>
        <taxon>Pseudomonadati</taxon>
        <taxon>Bacteroidota</taxon>
        <taxon>Cytophagia</taxon>
        <taxon>Cytophagales</taxon>
        <taxon>Reichenbachiellaceae</taxon>
        <taxon>Ekhidna</taxon>
    </lineage>
</organism>
<dbReference type="InterPro" id="IPR051531">
    <property type="entry name" value="N-acetyltransferase"/>
</dbReference>
<dbReference type="Pfam" id="PF13302">
    <property type="entry name" value="Acetyltransf_3"/>
    <property type="match status" value="1"/>
</dbReference>
<keyword evidence="3" id="KW-1185">Reference proteome</keyword>
<keyword evidence="2" id="KW-0808">Transferase</keyword>
<reference evidence="2 3" key="1">
    <citation type="submission" date="2017-06" db="EMBL/GenBank/DDBJ databases">
        <authorList>
            <person name="Kim H.J."/>
            <person name="Triplett B.A."/>
        </authorList>
    </citation>
    <scope>NUCLEOTIDE SEQUENCE [LARGE SCALE GENOMIC DNA]</scope>
    <source>
        <strain evidence="2 3">DSM 19307</strain>
    </source>
</reference>
<dbReference type="EMBL" id="FZPD01000005">
    <property type="protein sequence ID" value="SNT25133.1"/>
    <property type="molecule type" value="Genomic_DNA"/>
</dbReference>
<proteinExistence type="predicted"/>
<dbReference type="SUPFAM" id="SSF55729">
    <property type="entry name" value="Acyl-CoA N-acyltransferases (Nat)"/>
    <property type="match status" value="1"/>
</dbReference>
<dbReference type="InterPro" id="IPR016181">
    <property type="entry name" value="Acyl_CoA_acyltransferase"/>
</dbReference>
<dbReference type="GO" id="GO:0016747">
    <property type="term" value="F:acyltransferase activity, transferring groups other than amino-acyl groups"/>
    <property type="evidence" value="ECO:0007669"/>
    <property type="project" value="InterPro"/>
</dbReference>